<organism evidence="1">
    <name type="scientific">Brassica campestris</name>
    <name type="common">Field mustard</name>
    <dbReference type="NCBI Taxonomy" id="3711"/>
    <lineage>
        <taxon>Eukaryota</taxon>
        <taxon>Viridiplantae</taxon>
        <taxon>Streptophyta</taxon>
        <taxon>Embryophyta</taxon>
        <taxon>Tracheophyta</taxon>
        <taxon>Spermatophyta</taxon>
        <taxon>Magnoliopsida</taxon>
        <taxon>eudicotyledons</taxon>
        <taxon>Gunneridae</taxon>
        <taxon>Pentapetalae</taxon>
        <taxon>rosids</taxon>
        <taxon>malvids</taxon>
        <taxon>Brassicales</taxon>
        <taxon>Brassicaceae</taxon>
        <taxon>Brassiceae</taxon>
        <taxon>Brassica</taxon>
    </lineage>
</organism>
<sequence length="72" mass="8086">MSDFRKFLKRFVLVAQRRREACDYEEESAAEATNTDFGEGEIASVHSAGLTNMLHNVGTLESFTCLNGDHFN</sequence>
<gene>
    <name evidence="1" type="ORF">BRAA08T33299Z</name>
</gene>
<protein>
    <submittedName>
        <fullName evidence="1">Uncharacterized protein</fullName>
    </submittedName>
</protein>
<proteinExistence type="predicted"/>
<dbReference type="AlphaFoldDB" id="A0A3P6BSD1"/>
<accession>A0A3P6BSD1</accession>
<dbReference type="EMBL" id="LR031575">
    <property type="protein sequence ID" value="VDD03934.1"/>
    <property type="molecule type" value="Genomic_DNA"/>
</dbReference>
<reference evidence="1" key="1">
    <citation type="submission" date="2018-11" db="EMBL/GenBank/DDBJ databases">
        <authorList>
            <consortium name="Genoscope - CEA"/>
            <person name="William W."/>
        </authorList>
    </citation>
    <scope>NUCLEOTIDE SEQUENCE</scope>
</reference>
<name>A0A3P6BSD1_BRACM</name>
<evidence type="ECO:0000313" key="1">
    <source>
        <dbReference type="EMBL" id="VDD03934.1"/>
    </source>
</evidence>